<evidence type="ECO:0000259" key="2">
    <source>
        <dbReference type="PROSITE" id="PS50097"/>
    </source>
</evidence>
<accession>A0AA39WMH7</accession>
<evidence type="ECO:0000313" key="3">
    <source>
        <dbReference type="EMBL" id="KAK0618146.1"/>
    </source>
</evidence>
<dbReference type="Gene3D" id="3.30.710.10">
    <property type="entry name" value="Potassium Channel Kv1.1, Chain A"/>
    <property type="match status" value="1"/>
</dbReference>
<dbReference type="PANTHER" id="PTHR47843">
    <property type="entry name" value="BTB DOMAIN-CONTAINING PROTEIN-RELATED"/>
    <property type="match status" value="1"/>
</dbReference>
<gene>
    <name evidence="3" type="ORF">B0T17DRAFT_325208</name>
</gene>
<proteinExistence type="predicted"/>
<reference evidence="3" key="1">
    <citation type="submission" date="2023-06" db="EMBL/GenBank/DDBJ databases">
        <title>Genome-scale phylogeny and comparative genomics of the fungal order Sordariales.</title>
        <authorList>
            <consortium name="Lawrence Berkeley National Laboratory"/>
            <person name="Hensen N."/>
            <person name="Bonometti L."/>
            <person name="Westerberg I."/>
            <person name="Brannstrom I.O."/>
            <person name="Guillou S."/>
            <person name="Cros-Aarteil S."/>
            <person name="Calhoun S."/>
            <person name="Haridas S."/>
            <person name="Kuo A."/>
            <person name="Mondo S."/>
            <person name="Pangilinan J."/>
            <person name="Riley R."/>
            <person name="LaButti K."/>
            <person name="Andreopoulos B."/>
            <person name="Lipzen A."/>
            <person name="Chen C."/>
            <person name="Yanf M."/>
            <person name="Daum C."/>
            <person name="Ng V."/>
            <person name="Clum A."/>
            <person name="Steindorff A."/>
            <person name="Ohm R."/>
            <person name="Martin F."/>
            <person name="Silar P."/>
            <person name="Natvig D."/>
            <person name="Lalanne C."/>
            <person name="Gautier V."/>
            <person name="Ament-velasquez S.L."/>
            <person name="Kruys A."/>
            <person name="Hutchinson M.I."/>
            <person name="Powell A.J."/>
            <person name="Barry K."/>
            <person name="Miller A.N."/>
            <person name="Grigoriev I.V."/>
            <person name="Debuchy R."/>
            <person name="Gladieux P."/>
            <person name="Thoren M.H."/>
            <person name="Johannesson H."/>
        </authorList>
    </citation>
    <scope>NUCLEOTIDE SEQUENCE</scope>
    <source>
        <strain evidence="3">SMH3391-2</strain>
    </source>
</reference>
<feature type="region of interest" description="Disordered" evidence="1">
    <location>
        <begin position="1"/>
        <end position="74"/>
    </location>
</feature>
<feature type="compositionally biased region" description="Pro residues" evidence="1">
    <location>
        <begin position="294"/>
        <end position="310"/>
    </location>
</feature>
<feature type="region of interest" description="Disordered" evidence="1">
    <location>
        <begin position="174"/>
        <end position="236"/>
    </location>
</feature>
<protein>
    <recommendedName>
        <fullName evidence="2">BTB domain-containing protein</fullName>
    </recommendedName>
</protein>
<evidence type="ECO:0000313" key="4">
    <source>
        <dbReference type="Proteomes" id="UP001174934"/>
    </source>
</evidence>
<feature type="compositionally biased region" description="Basic residues" evidence="1">
    <location>
        <begin position="207"/>
        <end position="218"/>
    </location>
</feature>
<dbReference type="CDD" id="cd18186">
    <property type="entry name" value="BTB_POZ_ZBTB_KLHL-like"/>
    <property type="match status" value="1"/>
</dbReference>
<sequence>MSGTSATTGAVEANNEHGGSGSGSGERGSSSSNAAGGGGRQHPQTLDHVMRAPSTTLPDVVVLNSPPEETERKEVLDPKEDLWLSTADGRFSSPIIPLRVGESPDIGTFYVHKHILLKSKYFERALCGEFRESNAQSIDLPEEDPGIFHFLIAFLYEGKYDPIKPIASVLVSDHEKGKGKDAGAETGADSDSEESGGSSVSDISAVSRRRRERRHRREDRRWEQMRQKHPGLHRPNCGCPQCLSSSGLQCWHCQAPRAPPPPGGPMPQPGIVFIERDPYMRDRPRPRPRRRHGPLPPPMTPPPPPPPPPGGRGAGGNTSAADPASHNSSNGGAVISGGLGRITGEDLRTWLLAYELNIDVYILANKFLLDDFKREIARVAIDMLETAGSDAAVPKVLYLCRKLYEGLSERDPLLKMIFARVAFLQPWRSAPEETQDFLMANPEIAPLLLSEMMARREDEFNGRALPSMERAGGWLPGLGGVYDPLSSPYRGGGGGVVGGGGQGMMHGMMGPHHRGGARW</sequence>
<dbReference type="SUPFAM" id="SSF54695">
    <property type="entry name" value="POZ domain"/>
    <property type="match status" value="1"/>
</dbReference>
<feature type="compositionally biased region" description="Basic and acidic residues" evidence="1">
    <location>
        <begin position="174"/>
        <end position="183"/>
    </location>
</feature>
<organism evidence="3 4">
    <name type="scientific">Bombardia bombarda</name>
    <dbReference type="NCBI Taxonomy" id="252184"/>
    <lineage>
        <taxon>Eukaryota</taxon>
        <taxon>Fungi</taxon>
        <taxon>Dikarya</taxon>
        <taxon>Ascomycota</taxon>
        <taxon>Pezizomycotina</taxon>
        <taxon>Sordariomycetes</taxon>
        <taxon>Sordariomycetidae</taxon>
        <taxon>Sordariales</taxon>
        <taxon>Lasiosphaeriaceae</taxon>
        <taxon>Bombardia</taxon>
    </lineage>
</organism>
<evidence type="ECO:0000256" key="1">
    <source>
        <dbReference type="SAM" id="MobiDB-lite"/>
    </source>
</evidence>
<dbReference type="AlphaFoldDB" id="A0AA39WMH7"/>
<feature type="compositionally biased region" description="Low complexity" evidence="1">
    <location>
        <begin position="195"/>
        <end position="206"/>
    </location>
</feature>
<dbReference type="InterPro" id="IPR000210">
    <property type="entry name" value="BTB/POZ_dom"/>
</dbReference>
<dbReference type="InterPro" id="IPR011333">
    <property type="entry name" value="SKP1/BTB/POZ_sf"/>
</dbReference>
<dbReference type="EMBL" id="JAULSR010000005">
    <property type="protein sequence ID" value="KAK0618146.1"/>
    <property type="molecule type" value="Genomic_DNA"/>
</dbReference>
<dbReference type="Proteomes" id="UP001174934">
    <property type="component" value="Unassembled WGS sequence"/>
</dbReference>
<dbReference type="PROSITE" id="PS50097">
    <property type="entry name" value="BTB"/>
    <property type="match status" value="1"/>
</dbReference>
<name>A0AA39WMH7_9PEZI</name>
<feature type="domain" description="BTB" evidence="2">
    <location>
        <begin position="109"/>
        <end position="164"/>
    </location>
</feature>
<feature type="region of interest" description="Disordered" evidence="1">
    <location>
        <begin position="278"/>
        <end position="338"/>
    </location>
</feature>
<keyword evidence="4" id="KW-1185">Reference proteome</keyword>
<dbReference type="Pfam" id="PF00651">
    <property type="entry name" value="BTB"/>
    <property type="match status" value="1"/>
</dbReference>
<dbReference type="PANTHER" id="PTHR47843:SF6">
    <property type="entry name" value="BTB DOMAIN-CONTAINING PROTEIN"/>
    <property type="match status" value="1"/>
</dbReference>
<comment type="caution">
    <text evidence="3">The sequence shown here is derived from an EMBL/GenBank/DDBJ whole genome shotgun (WGS) entry which is preliminary data.</text>
</comment>
<feature type="compositionally biased region" description="Polar residues" evidence="1">
    <location>
        <begin position="317"/>
        <end position="331"/>
    </location>
</feature>